<proteinExistence type="inferred from homology"/>
<feature type="active site" evidence="10">
    <location>
        <position position="187"/>
    </location>
</feature>
<dbReference type="EC" id="3.5.1.2" evidence="10"/>
<evidence type="ECO:0000256" key="3">
    <source>
        <dbReference type="ARBA" id="ARBA00022605"/>
    </source>
</evidence>
<dbReference type="RefSeq" id="WP_230057269.1">
    <property type="nucleotide sequence ID" value="NZ_CAJHOE010000004.1"/>
</dbReference>
<comment type="caution">
    <text evidence="12">The sequence shown here is derived from an EMBL/GenBank/DDBJ whole genome shotgun (WGS) entry which is preliminary data.</text>
</comment>
<dbReference type="Gene3D" id="3.40.50.880">
    <property type="match status" value="1"/>
</dbReference>
<evidence type="ECO:0000256" key="4">
    <source>
        <dbReference type="ARBA" id="ARBA00022801"/>
    </source>
</evidence>
<evidence type="ECO:0000256" key="2">
    <source>
        <dbReference type="ARBA" id="ARBA00011152"/>
    </source>
</evidence>
<organism evidence="12 13">
    <name type="scientific">Campylobacter suis</name>
    <dbReference type="NCBI Taxonomy" id="2790657"/>
    <lineage>
        <taxon>Bacteria</taxon>
        <taxon>Pseudomonadati</taxon>
        <taxon>Campylobacterota</taxon>
        <taxon>Epsilonproteobacteria</taxon>
        <taxon>Campylobacterales</taxon>
        <taxon>Campylobacteraceae</taxon>
        <taxon>Campylobacter</taxon>
    </lineage>
</organism>
<dbReference type="EMBL" id="CAJHOE010000004">
    <property type="protein sequence ID" value="CAD7288802.1"/>
    <property type="molecule type" value="Genomic_DNA"/>
</dbReference>
<evidence type="ECO:0000256" key="7">
    <source>
        <dbReference type="ARBA" id="ARBA00023239"/>
    </source>
</evidence>
<dbReference type="Proteomes" id="UP000789359">
    <property type="component" value="Unassembled WGS sequence"/>
</dbReference>
<dbReference type="NCBIfam" id="TIGR01855">
    <property type="entry name" value="IMP_synth_hisH"/>
    <property type="match status" value="1"/>
</dbReference>
<dbReference type="EC" id="4.3.2.10" evidence="10"/>
<feature type="domain" description="Glutamine amidotransferase" evidence="11">
    <location>
        <begin position="4"/>
        <end position="200"/>
    </location>
</feature>
<sequence length="203" mass="22356">MIAIIDYGAGNIQSVMNAFEKIGAKATLVSDADKLKSYDKLILPGVGAFSEAMQRLKSANLDEAIKDFVASSKPFLGICLGMQLLFDQSDEFGFSAGLGLISGKVVKFQNDKFITPLKVPHVGWNTVNFKKQTAINKGLKDSEYFYFVHSFHAVCEDDVVLGVSKYGYNFISAVAKDNVFGFQPHPEKSHDTGLKILKNFKEL</sequence>
<comment type="subcellular location">
    <subcellularLocation>
        <location evidence="10">Cytoplasm</location>
    </subcellularLocation>
</comment>
<evidence type="ECO:0000256" key="6">
    <source>
        <dbReference type="ARBA" id="ARBA00023102"/>
    </source>
</evidence>
<dbReference type="SUPFAM" id="SSF52317">
    <property type="entry name" value="Class I glutamine amidotransferase-like"/>
    <property type="match status" value="1"/>
</dbReference>
<keyword evidence="13" id="KW-1185">Reference proteome</keyword>
<evidence type="ECO:0000256" key="9">
    <source>
        <dbReference type="ARBA" id="ARBA00049534"/>
    </source>
</evidence>
<dbReference type="PROSITE" id="PS51273">
    <property type="entry name" value="GATASE_TYPE_1"/>
    <property type="match status" value="1"/>
</dbReference>
<gene>
    <name evidence="10 12" type="primary">hisH</name>
    <name evidence="12" type="ORF">LMG8286_01527</name>
</gene>
<dbReference type="Pfam" id="PF00117">
    <property type="entry name" value="GATase"/>
    <property type="match status" value="1"/>
</dbReference>
<dbReference type="InterPro" id="IPR010139">
    <property type="entry name" value="Imidazole-glycPsynth_HisH"/>
</dbReference>
<feature type="active site" evidence="10">
    <location>
        <position position="185"/>
    </location>
</feature>
<evidence type="ECO:0000256" key="10">
    <source>
        <dbReference type="HAMAP-Rule" id="MF_00278"/>
    </source>
</evidence>
<feature type="active site" description="Nucleophile" evidence="10">
    <location>
        <position position="79"/>
    </location>
</feature>
<evidence type="ECO:0000313" key="12">
    <source>
        <dbReference type="EMBL" id="CAD7288802.1"/>
    </source>
</evidence>
<reference evidence="12 13" key="1">
    <citation type="submission" date="2020-11" db="EMBL/GenBank/DDBJ databases">
        <authorList>
            <person name="Peeters C."/>
        </authorList>
    </citation>
    <scope>NUCLEOTIDE SEQUENCE [LARGE SCALE GENOMIC DNA]</scope>
    <source>
        <strain evidence="12 13">LMG 8286</strain>
    </source>
</reference>
<keyword evidence="6 10" id="KW-0368">Histidine biosynthesis</keyword>
<dbReference type="PANTHER" id="PTHR42701">
    <property type="entry name" value="IMIDAZOLE GLYCEROL PHOSPHATE SYNTHASE SUBUNIT HISH"/>
    <property type="match status" value="1"/>
</dbReference>
<evidence type="ECO:0000256" key="8">
    <source>
        <dbReference type="ARBA" id="ARBA00047838"/>
    </source>
</evidence>
<evidence type="ECO:0000256" key="5">
    <source>
        <dbReference type="ARBA" id="ARBA00022962"/>
    </source>
</evidence>
<keyword evidence="10" id="KW-0963">Cytoplasm</keyword>
<comment type="catalytic activity">
    <reaction evidence="9 10">
        <text>L-glutamine + H2O = L-glutamate + NH4(+)</text>
        <dbReference type="Rhea" id="RHEA:15889"/>
        <dbReference type="ChEBI" id="CHEBI:15377"/>
        <dbReference type="ChEBI" id="CHEBI:28938"/>
        <dbReference type="ChEBI" id="CHEBI:29985"/>
        <dbReference type="ChEBI" id="CHEBI:58359"/>
        <dbReference type="EC" id="3.5.1.2"/>
    </reaction>
</comment>
<accession>A0ABN7KC19</accession>
<dbReference type="PIRSF" id="PIRSF000495">
    <property type="entry name" value="Amidotransf_hisH"/>
    <property type="match status" value="1"/>
</dbReference>
<comment type="function">
    <text evidence="10">IGPS catalyzes the conversion of PRFAR and glutamine to IGP, AICAR and glutamate. The HisH subunit catalyzes the hydrolysis of glutamine to glutamate and ammonia as part of the synthesis of IGP and AICAR. The resulting ammonia molecule is channeled to the active site of HisF.</text>
</comment>
<evidence type="ECO:0000313" key="13">
    <source>
        <dbReference type="Proteomes" id="UP000789359"/>
    </source>
</evidence>
<keyword evidence="4 10" id="KW-0378">Hydrolase</keyword>
<keyword evidence="5 10" id="KW-0315">Glutamine amidotransferase</keyword>
<comment type="subunit">
    <text evidence="2 10">Heterodimer of HisH and HisF.</text>
</comment>
<name>A0ABN7KC19_9BACT</name>
<dbReference type="CDD" id="cd01748">
    <property type="entry name" value="GATase1_IGP_Synthase"/>
    <property type="match status" value="1"/>
</dbReference>
<keyword evidence="3 10" id="KW-0028">Amino-acid biosynthesis</keyword>
<keyword evidence="7 10" id="KW-0456">Lyase</keyword>
<dbReference type="InterPro" id="IPR017926">
    <property type="entry name" value="GATASE"/>
</dbReference>
<evidence type="ECO:0000256" key="1">
    <source>
        <dbReference type="ARBA" id="ARBA00005091"/>
    </source>
</evidence>
<dbReference type="HAMAP" id="MF_00278">
    <property type="entry name" value="HisH"/>
    <property type="match status" value="1"/>
</dbReference>
<dbReference type="GO" id="GO:0016829">
    <property type="term" value="F:lyase activity"/>
    <property type="evidence" value="ECO:0007669"/>
    <property type="project" value="UniProtKB-KW"/>
</dbReference>
<protein>
    <recommendedName>
        <fullName evidence="10">Imidazole glycerol phosphate synthase subunit HisH</fullName>
        <ecNumber evidence="10">4.3.2.10</ecNumber>
    </recommendedName>
    <alternativeName>
        <fullName evidence="10">IGP synthase glutaminase subunit</fullName>
        <ecNumber evidence="10">3.5.1.2</ecNumber>
    </alternativeName>
    <alternativeName>
        <fullName evidence="10">IGP synthase subunit HisH</fullName>
    </alternativeName>
    <alternativeName>
        <fullName evidence="10">ImGP synthase subunit HisH</fullName>
        <shortName evidence="10">IGPS subunit HisH</shortName>
    </alternativeName>
</protein>
<evidence type="ECO:0000259" key="11">
    <source>
        <dbReference type="Pfam" id="PF00117"/>
    </source>
</evidence>
<dbReference type="InterPro" id="IPR029062">
    <property type="entry name" value="Class_I_gatase-like"/>
</dbReference>
<comment type="pathway">
    <text evidence="1 10">Amino-acid biosynthesis; L-histidine biosynthesis; L-histidine from 5-phospho-alpha-D-ribose 1-diphosphate: step 5/9.</text>
</comment>
<comment type="catalytic activity">
    <reaction evidence="8 10">
        <text>5-[(5-phospho-1-deoxy-D-ribulos-1-ylimino)methylamino]-1-(5-phospho-beta-D-ribosyl)imidazole-4-carboxamide + L-glutamine = D-erythro-1-(imidazol-4-yl)glycerol 3-phosphate + 5-amino-1-(5-phospho-beta-D-ribosyl)imidazole-4-carboxamide + L-glutamate + H(+)</text>
        <dbReference type="Rhea" id="RHEA:24793"/>
        <dbReference type="ChEBI" id="CHEBI:15378"/>
        <dbReference type="ChEBI" id="CHEBI:29985"/>
        <dbReference type="ChEBI" id="CHEBI:58278"/>
        <dbReference type="ChEBI" id="CHEBI:58359"/>
        <dbReference type="ChEBI" id="CHEBI:58475"/>
        <dbReference type="ChEBI" id="CHEBI:58525"/>
        <dbReference type="EC" id="4.3.2.10"/>
    </reaction>
</comment>
<dbReference type="PANTHER" id="PTHR42701:SF1">
    <property type="entry name" value="IMIDAZOLE GLYCEROL PHOSPHATE SYNTHASE SUBUNIT HISH"/>
    <property type="match status" value="1"/>
</dbReference>